<evidence type="ECO:0000256" key="1">
    <source>
        <dbReference type="SAM" id="MobiDB-lite"/>
    </source>
</evidence>
<gene>
    <name evidence="2" type="ORF">CLUMA_CG013485</name>
</gene>
<dbReference type="EMBL" id="CVRI01000054">
    <property type="protein sequence ID" value="CRL00211.1"/>
    <property type="molecule type" value="Genomic_DNA"/>
</dbReference>
<dbReference type="AlphaFoldDB" id="A0A1J1IJ09"/>
<dbReference type="Proteomes" id="UP000183832">
    <property type="component" value="Unassembled WGS sequence"/>
</dbReference>
<protein>
    <submittedName>
        <fullName evidence="2">CLUMA_CG013485, isoform A</fullName>
    </submittedName>
</protein>
<name>A0A1J1IJ09_9DIPT</name>
<proteinExistence type="predicted"/>
<reference evidence="2 3" key="1">
    <citation type="submission" date="2015-04" db="EMBL/GenBank/DDBJ databases">
        <authorList>
            <person name="Syromyatnikov M.Y."/>
            <person name="Popov V.N."/>
        </authorList>
    </citation>
    <scope>NUCLEOTIDE SEQUENCE [LARGE SCALE GENOMIC DNA]</scope>
</reference>
<keyword evidence="3" id="KW-1185">Reference proteome</keyword>
<evidence type="ECO:0000313" key="3">
    <source>
        <dbReference type="Proteomes" id="UP000183832"/>
    </source>
</evidence>
<evidence type="ECO:0000313" key="2">
    <source>
        <dbReference type="EMBL" id="CRL00211.1"/>
    </source>
</evidence>
<dbReference type="OrthoDB" id="8194213at2759"/>
<dbReference type="STRING" id="568069.A0A1J1IJ09"/>
<sequence>MSGVDSGINEAESSDEDTEMPLMRRLNKSEKEKCPNKNYSNTTLEESVSQVKAKLSKGCECTVSCFQSFDPEVVFKHRLNMAELSKNEQEFYLMGIVRAALIDRSEKGLKVQRRRSSYSYMGKRVCLYAFLYLENVSIYQIKKIRSHVAKNGVVAIQHGNSHKTPHNALPFDMYKRVENFFREFLQIEKNSTSKTITLNQSLSKVYNEYKAREEIMDGGVKIMGFTTFRTFFRKQFPHVRLLYQNHKNLSTTPMSTKHNKRMKEEHLKPDIDNSNYVEVQGENYFVLANSEDHIYDENEEAEVYYPEDKNQSEEEMKDGHVVNEEVIYNTDELITYEVVTP</sequence>
<feature type="region of interest" description="Disordered" evidence="1">
    <location>
        <begin position="1"/>
        <end position="39"/>
    </location>
</feature>
<accession>A0A1J1IJ09</accession>
<organism evidence="2 3">
    <name type="scientific">Clunio marinus</name>
    <dbReference type="NCBI Taxonomy" id="568069"/>
    <lineage>
        <taxon>Eukaryota</taxon>
        <taxon>Metazoa</taxon>
        <taxon>Ecdysozoa</taxon>
        <taxon>Arthropoda</taxon>
        <taxon>Hexapoda</taxon>
        <taxon>Insecta</taxon>
        <taxon>Pterygota</taxon>
        <taxon>Neoptera</taxon>
        <taxon>Endopterygota</taxon>
        <taxon>Diptera</taxon>
        <taxon>Nematocera</taxon>
        <taxon>Chironomoidea</taxon>
        <taxon>Chironomidae</taxon>
        <taxon>Clunio</taxon>
    </lineage>
</organism>